<evidence type="ECO:0000313" key="3">
    <source>
        <dbReference type="Proteomes" id="UP000820818"/>
    </source>
</evidence>
<feature type="compositionally biased region" description="Basic and acidic residues" evidence="1">
    <location>
        <begin position="225"/>
        <end position="234"/>
    </location>
</feature>
<evidence type="ECO:0000256" key="1">
    <source>
        <dbReference type="SAM" id="MobiDB-lite"/>
    </source>
</evidence>
<keyword evidence="3" id="KW-1185">Reference proteome</keyword>
<reference evidence="2 3" key="1">
    <citation type="submission" date="2022-05" db="EMBL/GenBank/DDBJ databases">
        <title>A multi-omics perspective on studying reproductive biology in Daphnia sinensis.</title>
        <authorList>
            <person name="Jia J."/>
        </authorList>
    </citation>
    <scope>NUCLEOTIDE SEQUENCE [LARGE SCALE GENOMIC DNA]</scope>
    <source>
        <strain evidence="2 3">WSL</strain>
    </source>
</reference>
<evidence type="ECO:0000313" key="2">
    <source>
        <dbReference type="EMBL" id="KAI9561158.1"/>
    </source>
</evidence>
<sequence length="254" mass="26990">MKLIVILSIVYLSWETLDHLTELVLALKSNDIPKHVSELPLSQLTGCITPIQRGLIKTCILKSNCSIKSGSATVSDCTKLEISTDGGHEDVSSDVVHHTAHSIFPMVMECVVGTLSPPGMAGFTNVTYLKQGIIDTTSLSEEQRTSALPVLQSCLSSTFTLPKINGMEQLDTKSGEGNNSVIATKAMICAAKAILLNGCSTVVKTRMAGQQIQMSANVSVLTDNDSARSNKEEAVVGTSSVCNKSMETPAKSSE</sequence>
<feature type="compositionally biased region" description="Polar residues" evidence="1">
    <location>
        <begin position="237"/>
        <end position="254"/>
    </location>
</feature>
<proteinExistence type="predicted"/>
<dbReference type="AlphaFoldDB" id="A0AAD5LF95"/>
<organism evidence="2 3">
    <name type="scientific">Daphnia sinensis</name>
    <dbReference type="NCBI Taxonomy" id="1820382"/>
    <lineage>
        <taxon>Eukaryota</taxon>
        <taxon>Metazoa</taxon>
        <taxon>Ecdysozoa</taxon>
        <taxon>Arthropoda</taxon>
        <taxon>Crustacea</taxon>
        <taxon>Branchiopoda</taxon>
        <taxon>Diplostraca</taxon>
        <taxon>Cladocera</taxon>
        <taxon>Anomopoda</taxon>
        <taxon>Daphniidae</taxon>
        <taxon>Daphnia</taxon>
        <taxon>Daphnia similis group</taxon>
    </lineage>
</organism>
<name>A0AAD5LF95_9CRUS</name>
<dbReference type="EMBL" id="WJBH02000003">
    <property type="protein sequence ID" value="KAI9561158.1"/>
    <property type="molecule type" value="Genomic_DNA"/>
</dbReference>
<gene>
    <name evidence="2" type="ORF">GHT06_012114</name>
</gene>
<protein>
    <submittedName>
        <fullName evidence="2">Uncharacterized protein</fullName>
    </submittedName>
</protein>
<dbReference type="Proteomes" id="UP000820818">
    <property type="component" value="Linkage Group LG3"/>
</dbReference>
<comment type="caution">
    <text evidence="2">The sequence shown here is derived from an EMBL/GenBank/DDBJ whole genome shotgun (WGS) entry which is preliminary data.</text>
</comment>
<feature type="region of interest" description="Disordered" evidence="1">
    <location>
        <begin position="223"/>
        <end position="254"/>
    </location>
</feature>
<accession>A0AAD5LF95</accession>